<dbReference type="CDD" id="cd07035">
    <property type="entry name" value="TPP_PYR_POX_like"/>
    <property type="match status" value="1"/>
</dbReference>
<evidence type="ECO:0000256" key="3">
    <source>
        <dbReference type="ARBA" id="ARBA00007812"/>
    </source>
</evidence>
<evidence type="ECO:0000256" key="9">
    <source>
        <dbReference type="ARBA" id="ARBA00023052"/>
    </source>
</evidence>
<sequence length="585" mass="62529">MGIPAQKLSHNRPVSEPTTADRLVRFLGDKKVPMVFGMTGAAIMPVYDALFKVGSPRHIISGHEQGAAHMAEGLAKVTGRAGVVMATSGPGATNLVTGLADAMMDSVPLVAITGQVNKGLMGKDAFQEADIEGITMPVTKHNYQVKSPEHLSQVLREAFYVAENGRPGPVLIDLPRDIVVSPCPPISAEPLQVAPPARQKPGFAELNQALMLMRKAKRPVILAGGGVITARASRELKDLASAWNAPVACTLMGLGSFPSEDGLSLGMPGMHGSGYANLAIYESDLLLVAGARLDDRVTGRKDGFAPFAKLVHLDVDPSEINKILPAQVSLEADAKPALAGLFRGVMNWEERPDLSPWHERINELKRLYPQPRPKTRGLITPQQVIKAWADILNPEAVIVTGVGQHQMFTAQHYPFSRPGTLITSGGLGVMGFGLPAALGAKLGAPDKDVILMDGDGSFLMNIQELATAVRYGIGCVATIFNNSGLGMVRQWQTLFYNDRRAATEFTPPAFDQVARAFGALGRKVKRPEELEASLAWALKASREKHLPVVLDVDVDPETLVYPMVPQGGKNADFITGAKGGNHGEA</sequence>
<comment type="cofactor">
    <cofactor evidence="11">
        <name>Mg(2+)</name>
        <dbReference type="ChEBI" id="CHEBI:18420"/>
    </cofactor>
    <text evidence="11">Binds 1 Mg(2+) ion per subunit.</text>
</comment>
<evidence type="ECO:0000256" key="8">
    <source>
        <dbReference type="ARBA" id="ARBA00022842"/>
    </source>
</evidence>
<dbReference type="InterPro" id="IPR012001">
    <property type="entry name" value="Thiamin_PyroP_enz_TPP-bd_dom"/>
</dbReference>
<dbReference type="InterPro" id="IPR012846">
    <property type="entry name" value="Acetolactate_synth_lsu"/>
</dbReference>
<comment type="catalytic activity">
    <reaction evidence="11">
        <text>2 pyruvate + H(+) = (2S)-2-acetolactate + CO2</text>
        <dbReference type="Rhea" id="RHEA:25249"/>
        <dbReference type="ChEBI" id="CHEBI:15361"/>
        <dbReference type="ChEBI" id="CHEBI:15378"/>
        <dbReference type="ChEBI" id="CHEBI:16526"/>
        <dbReference type="ChEBI" id="CHEBI:58476"/>
        <dbReference type="EC" id="2.2.1.6"/>
    </reaction>
</comment>
<dbReference type="GO" id="GO:0050660">
    <property type="term" value="F:flavin adenine dinucleotide binding"/>
    <property type="evidence" value="ECO:0007669"/>
    <property type="project" value="InterPro"/>
</dbReference>
<dbReference type="InterPro" id="IPR029035">
    <property type="entry name" value="DHS-like_NAD/FAD-binding_dom"/>
</dbReference>
<dbReference type="NCBIfam" id="TIGR00118">
    <property type="entry name" value="acolac_lg"/>
    <property type="match status" value="1"/>
</dbReference>
<keyword evidence="9 11" id="KW-0786">Thiamine pyrophosphate</keyword>
<organism evidence="15 16">
    <name type="scientific">Dethiosulfatarculus sandiegensis</name>
    <dbReference type="NCBI Taxonomy" id="1429043"/>
    <lineage>
        <taxon>Bacteria</taxon>
        <taxon>Pseudomonadati</taxon>
        <taxon>Thermodesulfobacteriota</taxon>
        <taxon>Desulfarculia</taxon>
        <taxon>Desulfarculales</taxon>
        <taxon>Desulfarculaceae</taxon>
        <taxon>Dethiosulfatarculus</taxon>
    </lineage>
</organism>
<name>A0A0D2J9Q5_9BACT</name>
<dbReference type="CDD" id="cd02015">
    <property type="entry name" value="TPP_AHAS"/>
    <property type="match status" value="1"/>
</dbReference>
<dbReference type="InParanoid" id="A0A0D2J9Q5"/>
<dbReference type="EMBL" id="AZAC01000032">
    <property type="protein sequence ID" value="KIX12416.1"/>
    <property type="molecule type" value="Genomic_DNA"/>
</dbReference>
<comment type="pathway">
    <text evidence="2 11">Amino-acid biosynthesis; L-valine biosynthesis; L-valine from pyruvate: step 1/4.</text>
</comment>
<gene>
    <name evidence="15" type="ORF">X474_18970</name>
</gene>
<dbReference type="Gene3D" id="3.40.50.1220">
    <property type="entry name" value="TPP-binding domain"/>
    <property type="match status" value="1"/>
</dbReference>
<evidence type="ECO:0000259" key="12">
    <source>
        <dbReference type="Pfam" id="PF00205"/>
    </source>
</evidence>
<keyword evidence="16" id="KW-1185">Reference proteome</keyword>
<dbReference type="GO" id="GO:0030976">
    <property type="term" value="F:thiamine pyrophosphate binding"/>
    <property type="evidence" value="ECO:0007669"/>
    <property type="project" value="UniProtKB-UniRule"/>
</dbReference>
<dbReference type="UniPathway" id="UPA00049">
    <property type="reaction ID" value="UER00059"/>
</dbReference>
<dbReference type="PATRIC" id="fig|1429043.3.peg.4021"/>
<dbReference type="InterPro" id="IPR011766">
    <property type="entry name" value="TPP_enzyme_TPP-bd"/>
</dbReference>
<dbReference type="InterPro" id="IPR045229">
    <property type="entry name" value="TPP_enz"/>
</dbReference>
<keyword evidence="5 11" id="KW-0028">Amino-acid biosynthesis</keyword>
<evidence type="ECO:0000256" key="11">
    <source>
        <dbReference type="RuleBase" id="RU003591"/>
    </source>
</evidence>
<comment type="cofactor">
    <cofactor evidence="11">
        <name>thiamine diphosphate</name>
        <dbReference type="ChEBI" id="CHEBI:58937"/>
    </cofactor>
    <text evidence="11">Binds 1 thiamine pyrophosphate per subunit.</text>
</comment>
<dbReference type="FunFam" id="3.40.50.1220:FF:000008">
    <property type="entry name" value="Acetolactate synthase"/>
    <property type="match status" value="1"/>
</dbReference>
<keyword evidence="10 11" id="KW-0100">Branched-chain amino acid biosynthesis</keyword>
<dbReference type="Pfam" id="PF02775">
    <property type="entry name" value="TPP_enzyme_C"/>
    <property type="match status" value="1"/>
</dbReference>
<comment type="similarity">
    <text evidence="3 11">Belongs to the TPP enzyme family.</text>
</comment>
<dbReference type="UniPathway" id="UPA00047">
    <property type="reaction ID" value="UER00055"/>
</dbReference>
<keyword evidence="8 11" id="KW-0460">Magnesium</keyword>
<dbReference type="InterPro" id="IPR039368">
    <property type="entry name" value="AHAS_TPP"/>
</dbReference>
<dbReference type="Proteomes" id="UP000032233">
    <property type="component" value="Unassembled WGS sequence"/>
</dbReference>
<proteinExistence type="inferred from homology"/>
<evidence type="ECO:0000256" key="4">
    <source>
        <dbReference type="ARBA" id="ARBA00013145"/>
    </source>
</evidence>
<evidence type="ECO:0000256" key="2">
    <source>
        <dbReference type="ARBA" id="ARBA00005025"/>
    </source>
</evidence>
<dbReference type="InterPro" id="IPR000399">
    <property type="entry name" value="TPP-bd_CS"/>
</dbReference>
<dbReference type="OrthoDB" id="2254214at2"/>
<evidence type="ECO:0000256" key="10">
    <source>
        <dbReference type="ARBA" id="ARBA00023304"/>
    </source>
</evidence>
<dbReference type="GO" id="GO:0000287">
    <property type="term" value="F:magnesium ion binding"/>
    <property type="evidence" value="ECO:0007669"/>
    <property type="project" value="UniProtKB-UniRule"/>
</dbReference>
<dbReference type="FunCoup" id="A0A0D2J9Q5">
    <property type="interactions" value="537"/>
</dbReference>
<dbReference type="InterPro" id="IPR012000">
    <property type="entry name" value="Thiamin_PyroP_enz_cen_dom"/>
</dbReference>
<evidence type="ECO:0000313" key="15">
    <source>
        <dbReference type="EMBL" id="KIX12416.1"/>
    </source>
</evidence>
<evidence type="ECO:0000259" key="13">
    <source>
        <dbReference type="Pfam" id="PF02775"/>
    </source>
</evidence>
<evidence type="ECO:0000256" key="6">
    <source>
        <dbReference type="ARBA" id="ARBA00022679"/>
    </source>
</evidence>
<evidence type="ECO:0000256" key="1">
    <source>
        <dbReference type="ARBA" id="ARBA00004974"/>
    </source>
</evidence>
<feature type="domain" description="Thiamine pyrophosphate enzyme TPP-binding" evidence="13">
    <location>
        <begin position="401"/>
        <end position="552"/>
    </location>
</feature>
<dbReference type="EC" id="2.2.1.6" evidence="4 11"/>
<evidence type="ECO:0000256" key="5">
    <source>
        <dbReference type="ARBA" id="ARBA00022605"/>
    </source>
</evidence>
<feature type="domain" description="Thiamine pyrophosphate enzyme N-terminal TPP-binding" evidence="14">
    <location>
        <begin position="18"/>
        <end position="131"/>
    </location>
</feature>
<comment type="caution">
    <text evidence="15">The sequence shown here is derived from an EMBL/GenBank/DDBJ whole genome shotgun (WGS) entry which is preliminary data.</text>
</comment>
<dbReference type="Pfam" id="PF02776">
    <property type="entry name" value="TPP_enzyme_N"/>
    <property type="match status" value="1"/>
</dbReference>
<keyword evidence="7 11" id="KW-0479">Metal-binding</keyword>
<evidence type="ECO:0000313" key="16">
    <source>
        <dbReference type="Proteomes" id="UP000032233"/>
    </source>
</evidence>
<dbReference type="STRING" id="1429043.X474_18970"/>
<dbReference type="SUPFAM" id="SSF52467">
    <property type="entry name" value="DHS-like NAD/FAD-binding domain"/>
    <property type="match status" value="1"/>
</dbReference>
<dbReference type="GO" id="GO:0009099">
    <property type="term" value="P:L-valine biosynthetic process"/>
    <property type="evidence" value="ECO:0007669"/>
    <property type="project" value="UniProtKB-UniPathway"/>
</dbReference>
<feature type="domain" description="Thiamine pyrophosphate enzyme central" evidence="12">
    <location>
        <begin position="206"/>
        <end position="340"/>
    </location>
</feature>
<protein>
    <recommendedName>
        <fullName evidence="4 11">Acetolactate synthase</fullName>
        <ecNumber evidence="4 11">2.2.1.6</ecNumber>
    </recommendedName>
</protein>
<evidence type="ECO:0000256" key="7">
    <source>
        <dbReference type="ARBA" id="ARBA00022723"/>
    </source>
</evidence>
<dbReference type="PROSITE" id="PS00187">
    <property type="entry name" value="TPP_ENZYMES"/>
    <property type="match status" value="1"/>
</dbReference>
<dbReference type="Pfam" id="PF00205">
    <property type="entry name" value="TPP_enzyme_M"/>
    <property type="match status" value="1"/>
</dbReference>
<keyword evidence="6 11" id="KW-0808">Transferase</keyword>
<reference evidence="15 16" key="1">
    <citation type="submission" date="2013-11" db="EMBL/GenBank/DDBJ databases">
        <title>Metagenomic analysis of a methanogenic consortium involved in long chain n-alkane degradation.</title>
        <authorList>
            <person name="Davidova I.A."/>
            <person name="Callaghan A.V."/>
            <person name="Wawrik B."/>
            <person name="Pruitt S."/>
            <person name="Marks C."/>
            <person name="Duncan K.E."/>
            <person name="Suflita J.M."/>
        </authorList>
    </citation>
    <scope>NUCLEOTIDE SEQUENCE [LARGE SCALE GENOMIC DNA]</scope>
    <source>
        <strain evidence="15 16">SPR</strain>
    </source>
</reference>
<dbReference type="GO" id="GO:0005948">
    <property type="term" value="C:acetolactate synthase complex"/>
    <property type="evidence" value="ECO:0007669"/>
    <property type="project" value="TreeGrafter"/>
</dbReference>
<comment type="pathway">
    <text evidence="1 11">Amino-acid biosynthesis; L-isoleucine biosynthesis; L-isoleucine from 2-oxobutanoate: step 1/4.</text>
</comment>
<evidence type="ECO:0000259" key="14">
    <source>
        <dbReference type="Pfam" id="PF02776"/>
    </source>
</evidence>
<dbReference type="PANTHER" id="PTHR18968">
    <property type="entry name" value="THIAMINE PYROPHOSPHATE ENZYMES"/>
    <property type="match status" value="1"/>
</dbReference>
<dbReference type="GO" id="GO:0009097">
    <property type="term" value="P:isoleucine biosynthetic process"/>
    <property type="evidence" value="ECO:0007669"/>
    <property type="project" value="UniProtKB-UniPathway"/>
</dbReference>
<dbReference type="FunFam" id="3.40.50.970:FF:000007">
    <property type="entry name" value="Acetolactate synthase"/>
    <property type="match status" value="1"/>
</dbReference>
<accession>A0A0D2J9Q5</accession>
<dbReference type="Gene3D" id="3.40.50.970">
    <property type="match status" value="2"/>
</dbReference>
<dbReference type="InterPro" id="IPR029061">
    <property type="entry name" value="THDP-binding"/>
</dbReference>
<dbReference type="GO" id="GO:0003984">
    <property type="term" value="F:acetolactate synthase activity"/>
    <property type="evidence" value="ECO:0007669"/>
    <property type="project" value="UniProtKB-EC"/>
</dbReference>
<dbReference type="SUPFAM" id="SSF52518">
    <property type="entry name" value="Thiamin diphosphate-binding fold (THDP-binding)"/>
    <property type="match status" value="2"/>
</dbReference>
<dbReference type="PANTHER" id="PTHR18968:SF13">
    <property type="entry name" value="ACETOLACTATE SYNTHASE CATALYTIC SUBUNIT, MITOCHONDRIAL"/>
    <property type="match status" value="1"/>
</dbReference>
<dbReference type="RefSeq" id="WP_044350618.1">
    <property type="nucleotide sequence ID" value="NZ_AZAC01000032.1"/>
</dbReference>
<dbReference type="AlphaFoldDB" id="A0A0D2J9Q5"/>